<dbReference type="InterPro" id="IPR001345">
    <property type="entry name" value="PG/BPGM_mutase_AS"/>
</dbReference>
<evidence type="ECO:0000313" key="2">
    <source>
        <dbReference type="Proteomes" id="UP000199520"/>
    </source>
</evidence>
<dbReference type="InterPro" id="IPR029033">
    <property type="entry name" value="His_PPase_superfam"/>
</dbReference>
<accession>A0A1I4NUM8</accession>
<dbReference type="CDD" id="cd07067">
    <property type="entry name" value="HP_PGM_like"/>
    <property type="match status" value="1"/>
</dbReference>
<dbReference type="SUPFAM" id="SSF53254">
    <property type="entry name" value="Phosphoglycerate mutase-like"/>
    <property type="match status" value="1"/>
</dbReference>
<dbReference type="Pfam" id="PF00300">
    <property type="entry name" value="His_Phos_1"/>
    <property type="match status" value="1"/>
</dbReference>
<reference evidence="2" key="1">
    <citation type="submission" date="2016-10" db="EMBL/GenBank/DDBJ databases">
        <authorList>
            <person name="Varghese N."/>
            <person name="Submissions S."/>
        </authorList>
    </citation>
    <scope>NUCLEOTIDE SEQUENCE [LARGE SCALE GENOMIC DNA]</scope>
    <source>
        <strain evidence="2">DSM 13327</strain>
    </source>
</reference>
<dbReference type="PROSITE" id="PS00175">
    <property type="entry name" value="PG_MUTASE"/>
    <property type="match status" value="1"/>
</dbReference>
<dbReference type="AlphaFoldDB" id="A0A1I4NUM8"/>
<protein>
    <submittedName>
        <fullName evidence="1">Histidine phosphatase superfamily (Branch 1)</fullName>
    </submittedName>
</protein>
<keyword evidence="2" id="KW-1185">Reference proteome</keyword>
<dbReference type="EMBL" id="FOTS01000052">
    <property type="protein sequence ID" value="SFM19007.1"/>
    <property type="molecule type" value="Genomic_DNA"/>
</dbReference>
<dbReference type="Proteomes" id="UP000199520">
    <property type="component" value="Unassembled WGS sequence"/>
</dbReference>
<dbReference type="Gene3D" id="3.40.50.1240">
    <property type="entry name" value="Phosphoglycerate mutase-like"/>
    <property type="match status" value="1"/>
</dbReference>
<name>A0A1I4NUM8_9FIRM</name>
<dbReference type="GO" id="GO:0003824">
    <property type="term" value="F:catalytic activity"/>
    <property type="evidence" value="ECO:0007669"/>
    <property type="project" value="InterPro"/>
</dbReference>
<dbReference type="InterPro" id="IPR013078">
    <property type="entry name" value="His_Pase_superF_clade-1"/>
</dbReference>
<proteinExistence type="predicted"/>
<organism evidence="1 2">
    <name type="scientific">Pelosinus propionicus DSM 13327</name>
    <dbReference type="NCBI Taxonomy" id="1123291"/>
    <lineage>
        <taxon>Bacteria</taxon>
        <taxon>Bacillati</taxon>
        <taxon>Bacillota</taxon>
        <taxon>Negativicutes</taxon>
        <taxon>Selenomonadales</taxon>
        <taxon>Sporomusaceae</taxon>
        <taxon>Pelosinus</taxon>
    </lineage>
</organism>
<gene>
    <name evidence="1" type="ORF">SAMN04490355_105225</name>
</gene>
<sequence length="73" mass="8252">MFNKKEIEKEIQFDDVKKVWLIRHGQSTANAGAATENHITIPLSVDGQEQAKQISLSFQETPILIITSPFLRT</sequence>
<evidence type="ECO:0000313" key="1">
    <source>
        <dbReference type="EMBL" id="SFM19007.1"/>
    </source>
</evidence>
<dbReference type="STRING" id="1123291.SAMN04490355_105225"/>